<gene>
    <name evidence="1" type="ORF">E0L32_006084</name>
</gene>
<comment type="caution">
    <text evidence="1">The sequence shown here is derived from an EMBL/GenBank/DDBJ whole genome shotgun (WGS) entry which is preliminary data.</text>
</comment>
<dbReference type="RefSeq" id="XP_030995324.1">
    <property type="nucleotide sequence ID" value="XM_031140677.1"/>
</dbReference>
<dbReference type="Proteomes" id="UP000319257">
    <property type="component" value="Unassembled WGS sequence"/>
</dbReference>
<evidence type="ECO:0000313" key="1">
    <source>
        <dbReference type="EMBL" id="TPX13613.1"/>
    </source>
</evidence>
<keyword evidence="2" id="KW-1185">Reference proteome</keyword>
<reference evidence="1 2" key="1">
    <citation type="submission" date="2019-06" db="EMBL/GenBank/DDBJ databases">
        <title>Draft genome sequence of the filamentous fungus Phialemoniopsis curvata isolated from diesel fuel.</title>
        <authorList>
            <person name="Varaljay V.A."/>
            <person name="Lyon W.J."/>
            <person name="Crouch A.L."/>
            <person name="Drake C.E."/>
            <person name="Hollomon J.M."/>
            <person name="Nadeau L.J."/>
            <person name="Nunn H.S."/>
            <person name="Stevenson B.S."/>
            <person name="Bojanowski C.L."/>
            <person name="Crookes-Goodson W.J."/>
        </authorList>
    </citation>
    <scope>NUCLEOTIDE SEQUENCE [LARGE SCALE GENOMIC DNA]</scope>
    <source>
        <strain evidence="1 2">D216</strain>
    </source>
</reference>
<accession>A0A507B155</accession>
<dbReference type="EMBL" id="SKBQ01000033">
    <property type="protein sequence ID" value="TPX13613.1"/>
    <property type="molecule type" value="Genomic_DNA"/>
</dbReference>
<dbReference type="InParanoid" id="A0A507B155"/>
<proteinExistence type="predicted"/>
<protein>
    <submittedName>
        <fullName evidence="1">Uncharacterized protein</fullName>
    </submittedName>
</protein>
<evidence type="ECO:0000313" key="2">
    <source>
        <dbReference type="Proteomes" id="UP000319257"/>
    </source>
</evidence>
<organism evidence="1 2">
    <name type="scientific">Thyridium curvatum</name>
    <dbReference type="NCBI Taxonomy" id="1093900"/>
    <lineage>
        <taxon>Eukaryota</taxon>
        <taxon>Fungi</taxon>
        <taxon>Dikarya</taxon>
        <taxon>Ascomycota</taxon>
        <taxon>Pezizomycotina</taxon>
        <taxon>Sordariomycetes</taxon>
        <taxon>Sordariomycetidae</taxon>
        <taxon>Thyridiales</taxon>
        <taxon>Thyridiaceae</taxon>
        <taxon>Thyridium</taxon>
    </lineage>
</organism>
<dbReference type="GeneID" id="41973531"/>
<sequence>MSAIQQASSGTQGQSRVSFSHLPPQVREMVYRYALVRDEPIKNDEWPLAVLMPPALAQLNKETRREVIEIYFGENTFHLHLRASDFDRWSKFIGFPHLYNTFHGLQKIEKVQLEMGPSVYFSKHTNPLMPPPFDSQDRAAVVNRIDDLWVRLLLAPARGMPKPIGPRNHLLSRNMMADYCAKVLFRILGQYCPELLEEVTDWMHEEPEGW</sequence>
<name>A0A507B155_9PEZI</name>
<dbReference type="AlphaFoldDB" id="A0A507B155"/>
<dbReference type="OrthoDB" id="5245408at2759"/>